<dbReference type="InterPro" id="IPR016181">
    <property type="entry name" value="Acyl_CoA_acyltransferase"/>
</dbReference>
<evidence type="ECO:0000313" key="3">
    <source>
        <dbReference type="Proteomes" id="UP000053611"/>
    </source>
</evidence>
<dbReference type="Pfam" id="PF08445">
    <property type="entry name" value="FR47"/>
    <property type="match status" value="1"/>
</dbReference>
<dbReference type="InterPro" id="IPR013653">
    <property type="entry name" value="GCN5-like_dom"/>
</dbReference>
<dbReference type="SUPFAM" id="SSF55729">
    <property type="entry name" value="Acyl-CoA N-acyltransferases (Nat)"/>
    <property type="match status" value="1"/>
</dbReference>
<dbReference type="RefSeq" id="XP_018282463.1">
    <property type="nucleotide sequence ID" value="XM_018425088.1"/>
</dbReference>
<dbReference type="OrthoDB" id="61870at2759"/>
<dbReference type="Gene3D" id="3.40.630.30">
    <property type="match status" value="1"/>
</dbReference>
<dbReference type="Proteomes" id="UP000053611">
    <property type="component" value="Unassembled WGS sequence"/>
</dbReference>
<evidence type="ECO:0000313" key="2">
    <source>
        <dbReference type="EMBL" id="KLT45972.1"/>
    </source>
</evidence>
<reference evidence="2 3" key="1">
    <citation type="submission" date="2015-03" db="EMBL/GenBank/DDBJ databases">
        <title>Genomics and transcriptomics of the oil-accumulating basidiomycete yeast T. oleaginosus allow insights into substrate utilization and the diverse evolutionary trajectories of mating systems in fungi.</title>
        <authorList>
            <consortium name="DOE Joint Genome Institute"/>
            <person name="Kourist R."/>
            <person name="Kracht O."/>
            <person name="Bracharz F."/>
            <person name="Lipzen A."/>
            <person name="Nolan M."/>
            <person name="Ohm R."/>
            <person name="Grigoriev I."/>
            <person name="Sun S."/>
            <person name="Heitman J."/>
            <person name="Bruck T."/>
            <person name="Nowrousian M."/>
        </authorList>
    </citation>
    <scope>NUCLEOTIDE SEQUENCE [LARGE SCALE GENOMIC DNA]</scope>
    <source>
        <strain evidence="2 3">IBC0246</strain>
    </source>
</reference>
<dbReference type="GO" id="GO:0016747">
    <property type="term" value="F:acyltransferase activity, transferring groups other than amino-acyl groups"/>
    <property type="evidence" value="ECO:0007669"/>
    <property type="project" value="InterPro"/>
</dbReference>
<sequence length="306" mass="33880">MTNTSTPLTLYPHSPASLVPLLSSQLPYTLVLLATIQANRHAESDPSPVSAPDCQVPPPLPPVYATFPPPTSGAPSLAYLESLDIGPYDWLVAVALPPPSEQIRFYHALVASSFPSPKEARRAEETVEAALRFMRWEPIARGVLGGKTQVPTYIYIAPEGGFGHTDIRNVPSSESWDDDLVLDHGRESDKDLIFSVNHYRKLEYYGARAAHITVLRPRGPGVPPPEVFVQCHGDGSLGTLHTQPAFRRRGLAKVVLNAHFKRYEGTVPQYCYIEPDNVASIALFEGLGWTRLPWATYWVFERSVQE</sequence>
<accession>A0A0J0XY44</accession>
<organism evidence="2 3">
    <name type="scientific">Cutaneotrichosporon oleaginosum</name>
    <dbReference type="NCBI Taxonomy" id="879819"/>
    <lineage>
        <taxon>Eukaryota</taxon>
        <taxon>Fungi</taxon>
        <taxon>Dikarya</taxon>
        <taxon>Basidiomycota</taxon>
        <taxon>Agaricomycotina</taxon>
        <taxon>Tremellomycetes</taxon>
        <taxon>Trichosporonales</taxon>
        <taxon>Trichosporonaceae</taxon>
        <taxon>Cutaneotrichosporon</taxon>
    </lineage>
</organism>
<dbReference type="GeneID" id="28985691"/>
<gene>
    <name evidence="2" type="ORF">CC85DRAFT_299147</name>
</gene>
<protein>
    <recommendedName>
        <fullName evidence="1">GCN5-related N-acetyltransferase Rv2170-like domain-containing protein</fullName>
    </recommendedName>
</protein>
<keyword evidence="3" id="KW-1185">Reference proteome</keyword>
<proteinExistence type="predicted"/>
<name>A0A0J0XY44_9TREE</name>
<dbReference type="EMBL" id="KQ087179">
    <property type="protein sequence ID" value="KLT45972.1"/>
    <property type="molecule type" value="Genomic_DNA"/>
</dbReference>
<dbReference type="STRING" id="879819.A0A0J0XY44"/>
<evidence type="ECO:0000259" key="1">
    <source>
        <dbReference type="Pfam" id="PF08445"/>
    </source>
</evidence>
<feature type="domain" description="GCN5-related N-acetyltransferase Rv2170-like" evidence="1">
    <location>
        <begin position="234"/>
        <end position="299"/>
    </location>
</feature>
<dbReference type="AlphaFoldDB" id="A0A0J0XY44"/>